<protein>
    <recommendedName>
        <fullName evidence="3">Protein NO VEIN C-terminal domain-containing protein</fullName>
    </recommendedName>
</protein>
<reference evidence="1 2" key="1">
    <citation type="submission" date="2016-02" db="EMBL/GenBank/DDBJ databases">
        <title>Complete genome sequencing and analysis of ATSB10, Dyella thiooxydans isolated from rhizosphere soil of sunflower (Helianthus annuus L.).</title>
        <authorList>
            <person name="Lee Y."/>
            <person name="Hwangbo K."/>
            <person name="Chung H."/>
            <person name="Yoo J."/>
            <person name="Kim K.Y."/>
            <person name="Sa T.M."/>
            <person name="Um Y."/>
            <person name="Madhaiyan M."/>
        </authorList>
    </citation>
    <scope>NUCLEOTIDE SEQUENCE [LARGE SCALE GENOMIC DNA]</scope>
    <source>
        <strain evidence="1 2">ATSB10</strain>
    </source>
</reference>
<organism evidence="1 2">
    <name type="scientific">Dyella thiooxydans</name>
    <dbReference type="NCBI Taxonomy" id="445710"/>
    <lineage>
        <taxon>Bacteria</taxon>
        <taxon>Pseudomonadati</taxon>
        <taxon>Pseudomonadota</taxon>
        <taxon>Gammaproteobacteria</taxon>
        <taxon>Lysobacterales</taxon>
        <taxon>Rhodanobacteraceae</taxon>
        <taxon>Dyella</taxon>
    </lineage>
</organism>
<evidence type="ECO:0000313" key="1">
    <source>
        <dbReference type="EMBL" id="AND68148.1"/>
    </source>
</evidence>
<evidence type="ECO:0008006" key="3">
    <source>
        <dbReference type="Google" id="ProtNLM"/>
    </source>
</evidence>
<dbReference type="Proteomes" id="UP000077255">
    <property type="component" value="Chromosome"/>
</dbReference>
<keyword evidence="2" id="KW-1185">Reference proteome</keyword>
<sequence length="171" mass="19439">MVEREIDVILRLADRYAMTLKTDQRTERQKKAGAGKFSLPDKELGELGEKVVYEREVAYAKSIGVSPSRVDWTSKQAPQSPFDIKTIRKVGGKVRDHFLEVKSSRVNELGGNTFLSIYQLQTIEEYGEAGEFVFVRFDGIKAVSVDFLTVEQMKKKFSLAPIKFRLTPKTD</sequence>
<gene>
    <name evidence="1" type="ORF">ATSB10_06940</name>
</gene>
<dbReference type="KEGG" id="dtx:ATSB10_06940"/>
<dbReference type="EMBL" id="CP014841">
    <property type="protein sequence ID" value="AND68148.1"/>
    <property type="molecule type" value="Genomic_DNA"/>
</dbReference>
<dbReference type="AlphaFoldDB" id="A0A160MZ64"/>
<dbReference type="PATRIC" id="fig|445710.3.peg.688"/>
<evidence type="ECO:0000313" key="2">
    <source>
        <dbReference type="Proteomes" id="UP000077255"/>
    </source>
</evidence>
<name>A0A160MZ64_9GAMM</name>
<proteinExistence type="predicted"/>
<accession>A0A160MZ64</accession>